<dbReference type="InterPro" id="IPR008795">
    <property type="entry name" value="Prominin"/>
</dbReference>
<dbReference type="PANTHER" id="PTHR22730">
    <property type="entry name" value="PROMININ PROM PROTEIN"/>
    <property type="match status" value="1"/>
</dbReference>
<name>A0A9P0DYN9_PHYSR</name>
<sequence>MARAKVKLREPLGNRGTLNATSFVLTVLFLCLAVGLSNCGGGGGGGGFANSLDKITNNLKVAIDDLRGYMPNYTDYAETRLFQSEKVVFKPKGMAGLYNLTAIVMDFILPPDFLMRDLIIWRKGPYEYYPELNDKITVTEILKYYWPLILVVVILVLMTVLIPIVGLFFCCCRCCGNCGARTKPCDKRRDLCKKVIQGALLIVLGTALLFCVVCAFASNQQIQEGTDELPTHINNAYSDSGSFLDSASDQATNLLINNYREFTVVFKDTVQKSGVHVMQQLNIWSNATAMMDLYNFVEAIPAIIDQLKYLKDSTNHLRAMASQLNDAMRKVKRDLLTLLRNCTLDACVSIQKQIANLQTNIDFNRDLDRFFPRLPDVTPAMDVLGRLDLNLLKTAAEEGKSKLDNIEKQITSNLNDTLEQALVKVEEAGTKIKATLSNVTQVIFEIRREINYNNSSLNSGLAYLVEYSAYRYYGGLALSCILLLITIFIVLGLICGICGKRPDGYSDNCCNKGAGGQFLMCAVMLIFLFSFVIGVVTLGTLLLGLASDRSVCYPLRHPDNSVVIDTIDDYLLKTLRLHNRNDGVEIQLSSALKMCYKNESLYNVLNLEKRFNIDNLSKQFNVDSILDTIENQLDRIVDPKFTILNNTNINILRNLSRFDPGINFDHFQDELRENFTSMSLNQLSDTLQRIVDQMDNNPMYYSLQSGLKLSILHVNTYDEKLLAPMRYKAREAMDIALSLDSKIKMNASSFPEAIHNLVSEIEEAQHKLREDGSKMLIDAATSFGDIVKDQVQSYIQRVVTEAKYKLGKCDPLNVAINATLTSTCDKIIKPWNGFWVSMFASLLLFIPTLIVSVKLSSLYQKYKQYGQYVETEYLYDVYADRGDSVPLHSRSSSKSRGNKKKKGKRVEDRHQMSEVAPAASQSSDTRYADMAPKQWEEFPNGGPPQYQRAPTEYERPPPYYYPGTAQQ</sequence>
<evidence type="ECO:0008006" key="12">
    <source>
        <dbReference type="Google" id="ProtNLM"/>
    </source>
</evidence>
<feature type="region of interest" description="Disordered" evidence="7">
    <location>
        <begin position="886"/>
        <end position="967"/>
    </location>
</feature>
<keyword evidence="3 8" id="KW-0812">Transmembrane</keyword>
<feature type="compositionally biased region" description="Basic residues" evidence="7">
    <location>
        <begin position="891"/>
        <end position="904"/>
    </location>
</feature>
<reference evidence="10" key="1">
    <citation type="submission" date="2022-01" db="EMBL/GenBank/DDBJ databases">
        <authorList>
            <person name="King R."/>
        </authorList>
    </citation>
    <scope>NUCLEOTIDE SEQUENCE</scope>
</reference>
<dbReference type="AlphaFoldDB" id="A0A9P0DYN9"/>
<protein>
    <recommendedName>
        <fullName evidence="12">Prominin-like protein</fullName>
    </recommendedName>
</protein>
<evidence type="ECO:0000256" key="2">
    <source>
        <dbReference type="ARBA" id="ARBA00006058"/>
    </source>
</evidence>
<feature type="transmembrane region" description="Helical" evidence="8">
    <location>
        <begin position="144"/>
        <end position="174"/>
    </location>
</feature>
<feature type="chain" id="PRO_5040221326" description="Prominin-like protein" evidence="9">
    <location>
        <begin position="40"/>
        <end position="967"/>
    </location>
</feature>
<gene>
    <name evidence="10" type="ORF">PHYEVI_LOCUS6809</name>
</gene>
<evidence type="ECO:0000256" key="3">
    <source>
        <dbReference type="ARBA" id="ARBA00022692"/>
    </source>
</evidence>
<comment type="similarity">
    <text evidence="2">Belongs to the prominin family.</text>
</comment>
<dbReference type="PANTHER" id="PTHR22730:SF1">
    <property type="entry name" value="PROMININ-LIKE PROTEIN"/>
    <property type="match status" value="1"/>
</dbReference>
<feature type="transmembrane region" description="Helical" evidence="8">
    <location>
        <begin position="472"/>
        <end position="497"/>
    </location>
</feature>
<feature type="signal peptide" evidence="9">
    <location>
        <begin position="1"/>
        <end position="39"/>
    </location>
</feature>
<feature type="transmembrane region" description="Helical" evidence="8">
    <location>
        <begin position="518"/>
        <end position="546"/>
    </location>
</feature>
<dbReference type="Proteomes" id="UP001153712">
    <property type="component" value="Chromosome 3"/>
</dbReference>
<dbReference type="GO" id="GO:0016020">
    <property type="term" value="C:membrane"/>
    <property type="evidence" value="ECO:0007669"/>
    <property type="project" value="UniProtKB-SubCell"/>
</dbReference>
<evidence type="ECO:0000256" key="4">
    <source>
        <dbReference type="ARBA" id="ARBA00022989"/>
    </source>
</evidence>
<accession>A0A9P0DYN9</accession>
<dbReference type="OrthoDB" id="6229420at2759"/>
<evidence type="ECO:0000313" key="11">
    <source>
        <dbReference type="Proteomes" id="UP001153712"/>
    </source>
</evidence>
<dbReference type="Pfam" id="PF05478">
    <property type="entry name" value="Prominin"/>
    <property type="match status" value="1"/>
</dbReference>
<dbReference type="EMBL" id="OU900096">
    <property type="protein sequence ID" value="CAH1181994.1"/>
    <property type="molecule type" value="Genomic_DNA"/>
</dbReference>
<evidence type="ECO:0000256" key="1">
    <source>
        <dbReference type="ARBA" id="ARBA00004141"/>
    </source>
</evidence>
<evidence type="ECO:0000256" key="8">
    <source>
        <dbReference type="SAM" id="Phobius"/>
    </source>
</evidence>
<evidence type="ECO:0000256" key="7">
    <source>
        <dbReference type="SAM" id="MobiDB-lite"/>
    </source>
</evidence>
<evidence type="ECO:0000313" key="10">
    <source>
        <dbReference type="EMBL" id="CAH1181994.1"/>
    </source>
</evidence>
<proteinExistence type="inferred from homology"/>
<evidence type="ECO:0000256" key="9">
    <source>
        <dbReference type="SAM" id="SignalP"/>
    </source>
</evidence>
<comment type="subcellular location">
    <subcellularLocation>
        <location evidence="1">Membrane</location>
        <topology evidence="1">Multi-pass membrane protein</topology>
    </subcellularLocation>
</comment>
<keyword evidence="4 8" id="KW-1133">Transmembrane helix</keyword>
<evidence type="ECO:0000256" key="5">
    <source>
        <dbReference type="ARBA" id="ARBA00023136"/>
    </source>
</evidence>
<evidence type="ECO:0000256" key="6">
    <source>
        <dbReference type="ARBA" id="ARBA00023180"/>
    </source>
</evidence>
<keyword evidence="9" id="KW-0732">Signal</keyword>
<organism evidence="10 11">
    <name type="scientific">Phyllotreta striolata</name>
    <name type="common">Striped flea beetle</name>
    <name type="synonym">Crioceris striolata</name>
    <dbReference type="NCBI Taxonomy" id="444603"/>
    <lineage>
        <taxon>Eukaryota</taxon>
        <taxon>Metazoa</taxon>
        <taxon>Ecdysozoa</taxon>
        <taxon>Arthropoda</taxon>
        <taxon>Hexapoda</taxon>
        <taxon>Insecta</taxon>
        <taxon>Pterygota</taxon>
        <taxon>Neoptera</taxon>
        <taxon>Endopterygota</taxon>
        <taxon>Coleoptera</taxon>
        <taxon>Polyphaga</taxon>
        <taxon>Cucujiformia</taxon>
        <taxon>Chrysomeloidea</taxon>
        <taxon>Chrysomelidae</taxon>
        <taxon>Galerucinae</taxon>
        <taxon>Alticini</taxon>
        <taxon>Phyllotreta</taxon>
    </lineage>
</organism>
<keyword evidence="5 8" id="KW-0472">Membrane</keyword>
<keyword evidence="11" id="KW-1185">Reference proteome</keyword>
<keyword evidence="6" id="KW-0325">Glycoprotein</keyword>
<feature type="transmembrane region" description="Helical" evidence="8">
    <location>
        <begin position="834"/>
        <end position="853"/>
    </location>
</feature>
<feature type="transmembrane region" description="Helical" evidence="8">
    <location>
        <begin position="195"/>
        <end position="218"/>
    </location>
</feature>